<dbReference type="PANTHER" id="PTHR11108:SF1">
    <property type="entry name" value="FERROCHELATASE, MITOCHONDRIAL"/>
    <property type="match status" value="1"/>
</dbReference>
<dbReference type="GO" id="GO:0004325">
    <property type="term" value="F:ferrochelatase activity"/>
    <property type="evidence" value="ECO:0007669"/>
    <property type="project" value="UniProtKB-UniRule"/>
</dbReference>
<comment type="catalytic activity">
    <reaction evidence="9 10">
        <text>heme b + 2 H(+) = protoporphyrin IX + Fe(2+)</text>
        <dbReference type="Rhea" id="RHEA:22584"/>
        <dbReference type="ChEBI" id="CHEBI:15378"/>
        <dbReference type="ChEBI" id="CHEBI:29033"/>
        <dbReference type="ChEBI" id="CHEBI:57306"/>
        <dbReference type="ChEBI" id="CHEBI:60344"/>
        <dbReference type="EC" id="4.98.1.1"/>
    </reaction>
</comment>
<proteinExistence type="inferred from homology"/>
<keyword evidence="3 9" id="KW-0479">Metal-binding</keyword>
<dbReference type="SUPFAM" id="SSF53800">
    <property type="entry name" value="Chelatase"/>
    <property type="match status" value="1"/>
</dbReference>
<dbReference type="GO" id="GO:0046872">
    <property type="term" value="F:metal ion binding"/>
    <property type="evidence" value="ECO:0007669"/>
    <property type="project" value="UniProtKB-KW"/>
</dbReference>
<dbReference type="FunFam" id="3.40.50.1400:FF:000002">
    <property type="entry name" value="Ferrochelatase"/>
    <property type="match status" value="1"/>
</dbReference>
<dbReference type="InterPro" id="IPR033644">
    <property type="entry name" value="Ferrochelatase_C"/>
</dbReference>
<evidence type="ECO:0000256" key="6">
    <source>
        <dbReference type="ARBA" id="ARBA00023239"/>
    </source>
</evidence>
<dbReference type="CDD" id="cd00419">
    <property type="entry name" value="Ferrochelatase_C"/>
    <property type="match status" value="1"/>
</dbReference>
<gene>
    <name evidence="9" type="primary">hemH</name>
    <name evidence="11" type="ORF">Tasa_046_030</name>
</gene>
<dbReference type="HAMAP" id="MF_00323">
    <property type="entry name" value="Ferrochelatase"/>
    <property type="match status" value="1"/>
</dbReference>
<evidence type="ECO:0000256" key="1">
    <source>
        <dbReference type="ARBA" id="ARBA00007718"/>
    </source>
</evidence>
<organism evidence="11 12">
    <name type="scientific">Tanticharoenia sakaeratensis NBRC 103193</name>
    <dbReference type="NCBI Taxonomy" id="1231623"/>
    <lineage>
        <taxon>Bacteria</taxon>
        <taxon>Pseudomonadati</taxon>
        <taxon>Pseudomonadota</taxon>
        <taxon>Alphaproteobacteria</taxon>
        <taxon>Acetobacterales</taxon>
        <taxon>Acetobacteraceae</taxon>
        <taxon>Tanticharoenia</taxon>
    </lineage>
</organism>
<keyword evidence="5 9" id="KW-0350">Heme biosynthesis</keyword>
<keyword evidence="7 9" id="KW-0627">Porphyrin biosynthesis</keyword>
<comment type="pathway">
    <text evidence="9 10">Porphyrin-containing compound metabolism; protoheme biosynthesis; protoheme from protoporphyrin-IX: step 1/1.</text>
</comment>
<dbReference type="NCBIfam" id="TIGR00109">
    <property type="entry name" value="hemH"/>
    <property type="match status" value="1"/>
</dbReference>
<dbReference type="InterPro" id="IPR001015">
    <property type="entry name" value="Ferrochelatase"/>
</dbReference>
<dbReference type="EMBL" id="BALE01000046">
    <property type="protein sequence ID" value="GAN55348.1"/>
    <property type="molecule type" value="Genomic_DNA"/>
</dbReference>
<evidence type="ECO:0000256" key="2">
    <source>
        <dbReference type="ARBA" id="ARBA00022490"/>
    </source>
</evidence>
<evidence type="ECO:0000256" key="4">
    <source>
        <dbReference type="ARBA" id="ARBA00023004"/>
    </source>
</evidence>
<dbReference type="RefSeq" id="WP_048850422.1">
    <property type="nucleotide sequence ID" value="NZ_BALE01000046.1"/>
</dbReference>
<keyword evidence="2 9" id="KW-0963">Cytoplasm</keyword>
<dbReference type="UniPathway" id="UPA00252">
    <property type="reaction ID" value="UER00325"/>
</dbReference>
<feature type="binding site" evidence="9">
    <location>
        <position position="211"/>
    </location>
    <ligand>
        <name>Fe(2+)</name>
        <dbReference type="ChEBI" id="CHEBI:29033"/>
    </ligand>
</feature>
<evidence type="ECO:0000256" key="10">
    <source>
        <dbReference type="RuleBase" id="RU000607"/>
    </source>
</evidence>
<protein>
    <recommendedName>
        <fullName evidence="9 10">Ferrochelatase</fullName>
        <ecNumber evidence="9 10">4.98.1.1</ecNumber>
    </recommendedName>
    <alternativeName>
        <fullName evidence="9">Heme synthase</fullName>
    </alternativeName>
    <alternativeName>
        <fullName evidence="9">Protoheme ferro-lyase</fullName>
    </alternativeName>
</protein>
<evidence type="ECO:0000256" key="3">
    <source>
        <dbReference type="ARBA" id="ARBA00022723"/>
    </source>
</evidence>
<comment type="similarity">
    <text evidence="1 9 10">Belongs to the ferrochelatase family.</text>
</comment>
<accession>A0A0D6MPY4</accession>
<name>A0A0D6MPY4_9PROT</name>
<dbReference type="EC" id="4.98.1.1" evidence="9 10"/>
<keyword evidence="6 9" id="KW-0456">Lyase</keyword>
<comment type="subcellular location">
    <subcellularLocation>
        <location evidence="9 10">Cytoplasm</location>
    </subcellularLocation>
</comment>
<evidence type="ECO:0000256" key="8">
    <source>
        <dbReference type="ARBA" id="ARBA00024536"/>
    </source>
</evidence>
<dbReference type="GO" id="GO:0005737">
    <property type="term" value="C:cytoplasm"/>
    <property type="evidence" value="ECO:0007669"/>
    <property type="project" value="UniProtKB-SubCell"/>
</dbReference>
<dbReference type="PANTHER" id="PTHR11108">
    <property type="entry name" value="FERROCHELATASE"/>
    <property type="match status" value="1"/>
</dbReference>
<dbReference type="STRING" id="1231623.Tasa_046_030"/>
<dbReference type="GO" id="GO:0006783">
    <property type="term" value="P:heme biosynthetic process"/>
    <property type="evidence" value="ECO:0007669"/>
    <property type="project" value="UniProtKB-UniRule"/>
</dbReference>
<sequence length="341" mass="38162">MSFLYRTPSQPVPEQGRAGVLLVNLGTPDALGYRAVRRYLLEFLSDRRVIEASPFIWQPILRGIVLATRPFTSGANYARIWDRTRDESPLRTHTRGQAEGLAARLKDEGVPVEWGMRYGNPSVAAAMDRLMDAGCDRIVVLPLYPQYSATTTATANDQVFRALMELRRQPAIRTVPPFPDDARYIDALSKSIRTSLSALPFRPQRLVASFHGIPKAYVEKGDSYPQDCERTITALRQSLDLREEQMPLTYQSRFGPTEWIQPYTAPFVAGLPAEGITRIAVVMPGFMTDCIETLDEIGRELREEFMHAGGEEFALVPCLNASPEAIDLIEALSRDSLAGWL</sequence>
<keyword evidence="4 9" id="KW-0408">Iron</keyword>
<dbReference type="Pfam" id="PF00762">
    <property type="entry name" value="Ferrochelatase"/>
    <property type="match status" value="1"/>
</dbReference>
<dbReference type="AlphaFoldDB" id="A0A0D6MPY4"/>
<comment type="caution">
    <text evidence="11">The sequence shown here is derived from an EMBL/GenBank/DDBJ whole genome shotgun (WGS) entry which is preliminary data.</text>
</comment>
<evidence type="ECO:0000313" key="12">
    <source>
        <dbReference type="Proteomes" id="UP000032679"/>
    </source>
</evidence>
<dbReference type="InterPro" id="IPR033659">
    <property type="entry name" value="Ferrochelatase_N"/>
</dbReference>
<dbReference type="Proteomes" id="UP000032679">
    <property type="component" value="Unassembled WGS sequence"/>
</dbReference>
<comment type="catalytic activity">
    <reaction evidence="8">
        <text>Fe-coproporphyrin III + 2 H(+) = coproporphyrin III + Fe(2+)</text>
        <dbReference type="Rhea" id="RHEA:49572"/>
        <dbReference type="ChEBI" id="CHEBI:15378"/>
        <dbReference type="ChEBI" id="CHEBI:29033"/>
        <dbReference type="ChEBI" id="CHEBI:68438"/>
        <dbReference type="ChEBI" id="CHEBI:131725"/>
        <dbReference type="EC" id="4.99.1.9"/>
    </reaction>
    <physiologicalReaction direction="right-to-left" evidence="8">
        <dbReference type="Rhea" id="RHEA:49574"/>
    </physiologicalReaction>
</comment>
<dbReference type="CDD" id="cd03411">
    <property type="entry name" value="Ferrochelatase_N"/>
    <property type="match status" value="1"/>
</dbReference>
<evidence type="ECO:0000313" key="11">
    <source>
        <dbReference type="EMBL" id="GAN55348.1"/>
    </source>
</evidence>
<reference evidence="11 12" key="1">
    <citation type="submission" date="2012-10" db="EMBL/GenBank/DDBJ databases">
        <title>Genome sequencing of Tanticharoenia sakaeratensis NBRC 103193.</title>
        <authorList>
            <person name="Azuma Y."/>
            <person name="Hadano H."/>
            <person name="Hirakawa H."/>
            <person name="Matsushita K."/>
        </authorList>
    </citation>
    <scope>NUCLEOTIDE SEQUENCE [LARGE SCALE GENOMIC DNA]</scope>
    <source>
        <strain evidence="11 12">NBRC 103193</strain>
    </source>
</reference>
<feature type="binding site" evidence="9">
    <location>
        <position position="292"/>
    </location>
    <ligand>
        <name>Fe(2+)</name>
        <dbReference type="ChEBI" id="CHEBI:29033"/>
    </ligand>
</feature>
<evidence type="ECO:0000256" key="7">
    <source>
        <dbReference type="ARBA" id="ARBA00023244"/>
    </source>
</evidence>
<dbReference type="InterPro" id="IPR019772">
    <property type="entry name" value="Ferrochelatase_AS"/>
</dbReference>
<dbReference type="Gene3D" id="3.40.50.1400">
    <property type="match status" value="2"/>
</dbReference>
<dbReference type="PROSITE" id="PS00534">
    <property type="entry name" value="FERROCHELATASE"/>
    <property type="match status" value="1"/>
</dbReference>
<comment type="function">
    <text evidence="9 10">Catalyzes the ferrous insertion into protoporphyrin IX.</text>
</comment>
<dbReference type="OrthoDB" id="9809741at2"/>
<evidence type="ECO:0000256" key="5">
    <source>
        <dbReference type="ARBA" id="ARBA00023133"/>
    </source>
</evidence>
<keyword evidence="12" id="KW-1185">Reference proteome</keyword>
<evidence type="ECO:0000256" key="9">
    <source>
        <dbReference type="HAMAP-Rule" id="MF_00323"/>
    </source>
</evidence>